<reference evidence="3 4" key="1">
    <citation type="submission" date="2017-10" db="EMBL/GenBank/DDBJ databases">
        <title>Genome sequence of Caulobacter mirabilis FWC38.</title>
        <authorList>
            <person name="Fiebig A."/>
            <person name="Crosson S."/>
        </authorList>
    </citation>
    <scope>NUCLEOTIDE SEQUENCE [LARGE SCALE GENOMIC DNA]</scope>
    <source>
        <strain evidence="3 4">FWC 38</strain>
    </source>
</reference>
<dbReference type="InterPro" id="IPR012338">
    <property type="entry name" value="Beta-lactam/transpept-like"/>
</dbReference>
<keyword evidence="1" id="KW-0732">Signal</keyword>
<sequence length="379" mass="41290">MAPVLLAAALALPSAAVARPKDAAIDAYVAQAMAKAGSQGLALAVIDDGRVAYVKTYGKRNAQGDPLTPDTVMYGASLTKAVFAWTVLQMVDDGLLDLDRPIAEYLPRPLPEYVGQANRYSAWDTLSDERWRKITPRILLTHSGGFANFYWLEPDRKLHIHFDPGSRYAYSGDGLMLLQFAIEQGLGLDLGLEMQRRVFDRYGMKTSSVIWRPDFATNLADGWDKDGKPEPHDQRGKVRAAGSLDTTINDFARFSAAVASGEGLSPKMRAEFAKAQLPITTATQFPPLQDELPPAARKKGLAAGLGVVTFEGPQGRGFFKGGHNDVTGNTWACVDKTRDCVVLLSNDVRSETVYADLVRFILGDAGAPYDWEYGDQAGK</sequence>
<evidence type="ECO:0000313" key="3">
    <source>
        <dbReference type="EMBL" id="ATQ44898.1"/>
    </source>
</evidence>
<dbReference type="InterPro" id="IPR001466">
    <property type="entry name" value="Beta-lactam-related"/>
</dbReference>
<keyword evidence="4" id="KW-1185">Reference proteome</keyword>
<dbReference type="GO" id="GO:0016787">
    <property type="term" value="F:hydrolase activity"/>
    <property type="evidence" value="ECO:0007669"/>
    <property type="project" value="UniProtKB-KW"/>
</dbReference>
<feature type="domain" description="Beta-lactamase-related" evidence="2">
    <location>
        <begin position="25"/>
        <end position="352"/>
    </location>
</feature>
<proteinExistence type="predicted"/>
<dbReference type="Pfam" id="PF00144">
    <property type="entry name" value="Beta-lactamase"/>
    <property type="match status" value="1"/>
</dbReference>
<name>A0A2D2B3U8_9CAUL</name>
<protein>
    <submittedName>
        <fullName evidence="3">Serine hydrolase</fullName>
    </submittedName>
</protein>
<dbReference type="KEGG" id="cmb:CSW64_06195"/>
<accession>A0A2D2B3U8</accession>
<dbReference type="PANTHER" id="PTHR43283:SF18">
    <property type="match status" value="1"/>
</dbReference>
<organism evidence="3 4">
    <name type="scientific">Caulobacter mirabilis</name>
    <dbReference type="NCBI Taxonomy" id="69666"/>
    <lineage>
        <taxon>Bacteria</taxon>
        <taxon>Pseudomonadati</taxon>
        <taxon>Pseudomonadota</taxon>
        <taxon>Alphaproteobacteria</taxon>
        <taxon>Caulobacterales</taxon>
        <taxon>Caulobacteraceae</taxon>
        <taxon>Caulobacter</taxon>
    </lineage>
</organism>
<dbReference type="Gene3D" id="3.40.710.10">
    <property type="entry name" value="DD-peptidase/beta-lactamase superfamily"/>
    <property type="match status" value="1"/>
</dbReference>
<evidence type="ECO:0000256" key="1">
    <source>
        <dbReference type="SAM" id="SignalP"/>
    </source>
</evidence>
<dbReference type="InterPro" id="IPR050789">
    <property type="entry name" value="Diverse_Enzym_Activities"/>
</dbReference>
<keyword evidence="3" id="KW-0378">Hydrolase</keyword>
<dbReference type="Proteomes" id="UP000228945">
    <property type="component" value="Chromosome"/>
</dbReference>
<dbReference type="AlphaFoldDB" id="A0A2D2B3U8"/>
<dbReference type="OrthoDB" id="119951at2"/>
<evidence type="ECO:0000313" key="4">
    <source>
        <dbReference type="Proteomes" id="UP000228945"/>
    </source>
</evidence>
<evidence type="ECO:0000259" key="2">
    <source>
        <dbReference type="Pfam" id="PF00144"/>
    </source>
</evidence>
<feature type="chain" id="PRO_5013642324" evidence="1">
    <location>
        <begin position="19"/>
        <end position="379"/>
    </location>
</feature>
<gene>
    <name evidence="3" type="ORF">CSW64_06195</name>
</gene>
<dbReference type="EMBL" id="CP024201">
    <property type="protein sequence ID" value="ATQ44898.1"/>
    <property type="molecule type" value="Genomic_DNA"/>
</dbReference>
<dbReference type="SUPFAM" id="SSF56601">
    <property type="entry name" value="beta-lactamase/transpeptidase-like"/>
    <property type="match status" value="1"/>
</dbReference>
<dbReference type="PANTHER" id="PTHR43283">
    <property type="entry name" value="BETA-LACTAMASE-RELATED"/>
    <property type="match status" value="1"/>
</dbReference>
<feature type="signal peptide" evidence="1">
    <location>
        <begin position="1"/>
        <end position="18"/>
    </location>
</feature>